<dbReference type="EMBL" id="MU277187">
    <property type="protein sequence ID" value="KAI0068688.1"/>
    <property type="molecule type" value="Genomic_DNA"/>
</dbReference>
<proteinExistence type="predicted"/>
<sequence length="778" mass="84467">MAEYACACLNVRIRPQPTDGTPPELEEPDYQPVYVGENGISVAHRQLTLRTRTRARPDSQTHEALHHRHTALTCLNCQTTVYRVFQSIPLDMIDGVGPVLPTEEWVEQEVLKSTSGWIELSKGVLSGDAVTKAAASSSYSPVFDILLPAPSVLPPVIPLYTPPPSPPPRPEQPVAVHSHLPQLPPLFPPIPFSPSHQVFRHLSFLATEQSQTIRHAAEEHIAKVTEAKVQEIKQEEGELRRQVQLLWTQFREAEIQIEQQAKAEQSNGRVSRDSSTGSNGKARSGSGTPVAIVDFIPVPSPRPRVAAHMSPRTPSALSTSLATTSFHHPKANAEEDRRTAVPPRPGISAATTAGASSPHEGSHETLREAFKRNMSEDIDIATSFKYVVDIEAEMARAAKTRGRQGRHSTSPTSPPATVVSAPAVASQPFDSGEGPSNLPSTPPRPRAQGDATGPETPSPRSKAKRKVTFDIQSNLPARAHDDVNKGTRSSRDQEAEIFDLEDDDGDAPRGDSKKLTLPLMESLHMPNRPQRQRSTSGPAGLPQSLSSLRPASLPAPSALRVSTSEAQLLSPKADSKTSPNGTQVLADEEVLSPRETELARLVAATTPSHRNAWKKDSKAWKLFTSRPSYKDSDAEDDRIDEENDASSDIVDLRANTDGATSDKAEWSQTMAASLPITIGPISQPRKNAGFAPTLADNQELDVPPVASSVALRKAAYADRDRERSMDPGALDFEAGEDDEDDDKDDETEVGSRGRRNALKILKARSELPAEGMWRSLAT</sequence>
<dbReference type="Proteomes" id="UP000814140">
    <property type="component" value="Unassembled WGS sequence"/>
</dbReference>
<accession>A0ACB8TJQ3</accession>
<organism evidence="1 2">
    <name type="scientific">Artomyces pyxidatus</name>
    <dbReference type="NCBI Taxonomy" id="48021"/>
    <lineage>
        <taxon>Eukaryota</taxon>
        <taxon>Fungi</taxon>
        <taxon>Dikarya</taxon>
        <taxon>Basidiomycota</taxon>
        <taxon>Agaricomycotina</taxon>
        <taxon>Agaricomycetes</taxon>
        <taxon>Russulales</taxon>
        <taxon>Auriscalpiaceae</taxon>
        <taxon>Artomyces</taxon>
    </lineage>
</organism>
<name>A0ACB8TJQ3_9AGAM</name>
<reference evidence="1" key="1">
    <citation type="submission" date="2021-03" db="EMBL/GenBank/DDBJ databases">
        <authorList>
            <consortium name="DOE Joint Genome Institute"/>
            <person name="Ahrendt S."/>
            <person name="Looney B.P."/>
            <person name="Miyauchi S."/>
            <person name="Morin E."/>
            <person name="Drula E."/>
            <person name="Courty P.E."/>
            <person name="Chicoki N."/>
            <person name="Fauchery L."/>
            <person name="Kohler A."/>
            <person name="Kuo A."/>
            <person name="Labutti K."/>
            <person name="Pangilinan J."/>
            <person name="Lipzen A."/>
            <person name="Riley R."/>
            <person name="Andreopoulos W."/>
            <person name="He G."/>
            <person name="Johnson J."/>
            <person name="Barry K.W."/>
            <person name="Grigoriev I.V."/>
            <person name="Nagy L."/>
            <person name="Hibbett D."/>
            <person name="Henrissat B."/>
            <person name="Matheny P.B."/>
            <person name="Labbe J."/>
            <person name="Martin F."/>
        </authorList>
    </citation>
    <scope>NUCLEOTIDE SEQUENCE</scope>
    <source>
        <strain evidence="1">HHB10654</strain>
    </source>
</reference>
<reference evidence="1" key="2">
    <citation type="journal article" date="2022" name="New Phytol.">
        <title>Evolutionary transition to the ectomycorrhizal habit in the genomes of a hyperdiverse lineage of mushroom-forming fungi.</title>
        <authorList>
            <person name="Looney B."/>
            <person name="Miyauchi S."/>
            <person name="Morin E."/>
            <person name="Drula E."/>
            <person name="Courty P.E."/>
            <person name="Kohler A."/>
            <person name="Kuo A."/>
            <person name="LaButti K."/>
            <person name="Pangilinan J."/>
            <person name="Lipzen A."/>
            <person name="Riley R."/>
            <person name="Andreopoulos W."/>
            <person name="He G."/>
            <person name="Johnson J."/>
            <person name="Nolan M."/>
            <person name="Tritt A."/>
            <person name="Barry K.W."/>
            <person name="Grigoriev I.V."/>
            <person name="Nagy L.G."/>
            <person name="Hibbett D."/>
            <person name="Henrissat B."/>
            <person name="Matheny P.B."/>
            <person name="Labbe J."/>
            <person name="Martin F.M."/>
        </authorList>
    </citation>
    <scope>NUCLEOTIDE SEQUENCE</scope>
    <source>
        <strain evidence="1">HHB10654</strain>
    </source>
</reference>
<keyword evidence="2" id="KW-1185">Reference proteome</keyword>
<comment type="caution">
    <text evidence="1">The sequence shown here is derived from an EMBL/GenBank/DDBJ whole genome shotgun (WGS) entry which is preliminary data.</text>
</comment>
<protein>
    <submittedName>
        <fullName evidence="1">Uncharacterized protein</fullName>
    </submittedName>
</protein>
<evidence type="ECO:0000313" key="1">
    <source>
        <dbReference type="EMBL" id="KAI0068688.1"/>
    </source>
</evidence>
<evidence type="ECO:0000313" key="2">
    <source>
        <dbReference type="Proteomes" id="UP000814140"/>
    </source>
</evidence>
<gene>
    <name evidence="1" type="ORF">BV25DRAFT_1986271</name>
</gene>